<protein>
    <recommendedName>
        <fullName evidence="4">PH domain-containing protein</fullName>
    </recommendedName>
</protein>
<organism evidence="2 3">
    <name type="scientific">Rugosimonospora africana</name>
    <dbReference type="NCBI Taxonomy" id="556532"/>
    <lineage>
        <taxon>Bacteria</taxon>
        <taxon>Bacillati</taxon>
        <taxon>Actinomycetota</taxon>
        <taxon>Actinomycetes</taxon>
        <taxon>Micromonosporales</taxon>
        <taxon>Micromonosporaceae</taxon>
        <taxon>Rugosimonospora</taxon>
    </lineage>
</organism>
<evidence type="ECO:0008006" key="4">
    <source>
        <dbReference type="Google" id="ProtNLM"/>
    </source>
</evidence>
<keyword evidence="1" id="KW-0472">Membrane</keyword>
<feature type="transmembrane region" description="Helical" evidence="1">
    <location>
        <begin position="70"/>
        <end position="90"/>
    </location>
</feature>
<sequence>MRRSAGVVPADRRACTRHWIIAATALIGARNGEVFVELHRNPRLLSTVTSVLLLAAVTGALDVWFLGDRWAHAAVVTAAFPVAVWGPWIVRALWPFRFVVGTDGLTVRFRGANLRLPWSEIHAVVLDDPVRRDRAPLWDELLLVPVDGAVLTAGAIRRSPVDGRPCQLLLKSSDVRESAEDVARALIRFGGDRVVNLADLRRRELRTEFRLLRFGIGYEPYHVQVLVRRAHEALDAGAGPWRQAARAEIESARLPRFWQGYSRREVDATLRALSDALSR</sequence>
<keyword evidence="1" id="KW-1133">Transmembrane helix</keyword>
<reference evidence="2" key="1">
    <citation type="submission" date="2021-01" db="EMBL/GenBank/DDBJ databases">
        <title>Whole genome shotgun sequence of Rugosimonospora africana NBRC 104875.</title>
        <authorList>
            <person name="Komaki H."/>
            <person name="Tamura T."/>
        </authorList>
    </citation>
    <scope>NUCLEOTIDE SEQUENCE</scope>
    <source>
        <strain evidence="2">NBRC 104875</strain>
    </source>
</reference>
<comment type="caution">
    <text evidence="2">The sequence shown here is derived from an EMBL/GenBank/DDBJ whole genome shotgun (WGS) entry which is preliminary data.</text>
</comment>
<evidence type="ECO:0000313" key="2">
    <source>
        <dbReference type="EMBL" id="GIH16524.1"/>
    </source>
</evidence>
<proteinExistence type="predicted"/>
<gene>
    <name evidence="2" type="ORF">Raf01_46960</name>
</gene>
<dbReference type="RefSeq" id="WP_203920085.1">
    <property type="nucleotide sequence ID" value="NZ_BONZ01000043.1"/>
</dbReference>
<evidence type="ECO:0000313" key="3">
    <source>
        <dbReference type="Proteomes" id="UP000642748"/>
    </source>
</evidence>
<name>A0A8J3VRW6_9ACTN</name>
<dbReference type="EMBL" id="BONZ01000043">
    <property type="protein sequence ID" value="GIH16524.1"/>
    <property type="molecule type" value="Genomic_DNA"/>
</dbReference>
<dbReference type="Proteomes" id="UP000642748">
    <property type="component" value="Unassembled WGS sequence"/>
</dbReference>
<keyword evidence="3" id="KW-1185">Reference proteome</keyword>
<accession>A0A8J3VRW6</accession>
<dbReference type="AlphaFoldDB" id="A0A8J3VRW6"/>
<keyword evidence="1" id="KW-0812">Transmembrane</keyword>
<evidence type="ECO:0000256" key="1">
    <source>
        <dbReference type="SAM" id="Phobius"/>
    </source>
</evidence>
<feature type="transmembrane region" description="Helical" evidence="1">
    <location>
        <begin position="44"/>
        <end position="64"/>
    </location>
</feature>